<evidence type="ECO:0000313" key="2">
    <source>
        <dbReference type="Proteomes" id="UP001055879"/>
    </source>
</evidence>
<dbReference type="EMBL" id="CM042048">
    <property type="protein sequence ID" value="KAI3758206.1"/>
    <property type="molecule type" value="Genomic_DNA"/>
</dbReference>
<comment type="caution">
    <text evidence="1">The sequence shown here is derived from an EMBL/GenBank/DDBJ whole genome shotgun (WGS) entry which is preliminary data.</text>
</comment>
<gene>
    <name evidence="1" type="ORF">L6452_05759</name>
</gene>
<proteinExistence type="predicted"/>
<organism evidence="1 2">
    <name type="scientific">Arctium lappa</name>
    <name type="common">Greater burdock</name>
    <name type="synonym">Lappa major</name>
    <dbReference type="NCBI Taxonomy" id="4217"/>
    <lineage>
        <taxon>Eukaryota</taxon>
        <taxon>Viridiplantae</taxon>
        <taxon>Streptophyta</taxon>
        <taxon>Embryophyta</taxon>
        <taxon>Tracheophyta</taxon>
        <taxon>Spermatophyta</taxon>
        <taxon>Magnoliopsida</taxon>
        <taxon>eudicotyledons</taxon>
        <taxon>Gunneridae</taxon>
        <taxon>Pentapetalae</taxon>
        <taxon>asterids</taxon>
        <taxon>campanulids</taxon>
        <taxon>Asterales</taxon>
        <taxon>Asteraceae</taxon>
        <taxon>Carduoideae</taxon>
        <taxon>Cardueae</taxon>
        <taxon>Arctiinae</taxon>
        <taxon>Arctium</taxon>
    </lineage>
</organism>
<sequence>MHDRKAKRLGDGTLSKESTTSCVLYNSFELHTEEDDLGTMYLDNVQDMATMNSFTRDTALRPNLPEEKKWNIGI</sequence>
<keyword evidence="2" id="KW-1185">Reference proteome</keyword>
<evidence type="ECO:0000313" key="1">
    <source>
        <dbReference type="EMBL" id="KAI3758206.1"/>
    </source>
</evidence>
<reference evidence="1 2" key="2">
    <citation type="journal article" date="2022" name="Mol. Ecol. Resour.">
        <title>The genomes of chicory, endive, great burdock and yacon provide insights into Asteraceae paleo-polyploidization history and plant inulin production.</title>
        <authorList>
            <person name="Fan W."/>
            <person name="Wang S."/>
            <person name="Wang H."/>
            <person name="Wang A."/>
            <person name="Jiang F."/>
            <person name="Liu H."/>
            <person name="Zhao H."/>
            <person name="Xu D."/>
            <person name="Zhang Y."/>
        </authorList>
    </citation>
    <scope>NUCLEOTIDE SEQUENCE [LARGE SCALE GENOMIC DNA]</scope>
    <source>
        <strain evidence="2">cv. Niubang</strain>
    </source>
</reference>
<name>A0ACB9EHH9_ARCLA</name>
<dbReference type="Proteomes" id="UP001055879">
    <property type="component" value="Linkage Group LG02"/>
</dbReference>
<protein>
    <submittedName>
        <fullName evidence="1">Uncharacterized protein</fullName>
    </submittedName>
</protein>
<reference evidence="2" key="1">
    <citation type="journal article" date="2022" name="Mol. Ecol. Resour.">
        <title>The genomes of chicory, endive, great burdock and yacon provide insights into Asteraceae palaeo-polyploidization history and plant inulin production.</title>
        <authorList>
            <person name="Fan W."/>
            <person name="Wang S."/>
            <person name="Wang H."/>
            <person name="Wang A."/>
            <person name="Jiang F."/>
            <person name="Liu H."/>
            <person name="Zhao H."/>
            <person name="Xu D."/>
            <person name="Zhang Y."/>
        </authorList>
    </citation>
    <scope>NUCLEOTIDE SEQUENCE [LARGE SCALE GENOMIC DNA]</scope>
    <source>
        <strain evidence="2">cv. Niubang</strain>
    </source>
</reference>
<accession>A0ACB9EHH9</accession>